<name>A0A843X1E8_COLES</name>
<dbReference type="EMBL" id="NMUH01004687">
    <property type="protein sequence ID" value="MQM10494.1"/>
    <property type="molecule type" value="Genomic_DNA"/>
</dbReference>
<reference evidence="1" key="1">
    <citation type="submission" date="2017-07" db="EMBL/GenBank/DDBJ databases">
        <title>Taro Niue Genome Assembly and Annotation.</title>
        <authorList>
            <person name="Atibalentja N."/>
            <person name="Keating K."/>
            <person name="Fields C.J."/>
        </authorList>
    </citation>
    <scope>NUCLEOTIDE SEQUENCE</scope>
    <source>
        <strain evidence="1">Niue_2</strain>
        <tissue evidence="1">Leaf</tissue>
    </source>
</reference>
<sequence>MVPLMAQWEVAPDPRVTDQHVEDMRAILDLFPHDQVVWTPYLGEADASHRAAVAGCPLFDCHVLLLCLGTCDPLFLE</sequence>
<gene>
    <name evidence="1" type="ORF">Taro_043388</name>
</gene>
<comment type="caution">
    <text evidence="1">The sequence shown here is derived from an EMBL/GenBank/DDBJ whole genome shotgun (WGS) entry which is preliminary data.</text>
</comment>
<accession>A0A843X1E8</accession>
<proteinExistence type="predicted"/>
<dbReference type="AlphaFoldDB" id="A0A843X1E8"/>
<dbReference type="OrthoDB" id="1692418at2759"/>
<dbReference type="Proteomes" id="UP000652761">
    <property type="component" value="Unassembled WGS sequence"/>
</dbReference>
<evidence type="ECO:0000313" key="1">
    <source>
        <dbReference type="EMBL" id="MQM10494.1"/>
    </source>
</evidence>
<organism evidence="1 2">
    <name type="scientific">Colocasia esculenta</name>
    <name type="common">Wild taro</name>
    <name type="synonym">Arum esculentum</name>
    <dbReference type="NCBI Taxonomy" id="4460"/>
    <lineage>
        <taxon>Eukaryota</taxon>
        <taxon>Viridiplantae</taxon>
        <taxon>Streptophyta</taxon>
        <taxon>Embryophyta</taxon>
        <taxon>Tracheophyta</taxon>
        <taxon>Spermatophyta</taxon>
        <taxon>Magnoliopsida</taxon>
        <taxon>Liliopsida</taxon>
        <taxon>Araceae</taxon>
        <taxon>Aroideae</taxon>
        <taxon>Colocasieae</taxon>
        <taxon>Colocasia</taxon>
    </lineage>
</organism>
<evidence type="ECO:0000313" key="2">
    <source>
        <dbReference type="Proteomes" id="UP000652761"/>
    </source>
</evidence>
<keyword evidence="2" id="KW-1185">Reference proteome</keyword>
<protein>
    <submittedName>
        <fullName evidence="1">Uncharacterized protein</fullName>
    </submittedName>
</protein>